<dbReference type="OrthoDB" id="3260443at2"/>
<name>A0A3N0E2Z1_9ACTN</name>
<feature type="transmembrane region" description="Helical" evidence="1">
    <location>
        <begin position="225"/>
        <end position="245"/>
    </location>
</feature>
<evidence type="ECO:0000256" key="1">
    <source>
        <dbReference type="SAM" id="Phobius"/>
    </source>
</evidence>
<comment type="caution">
    <text evidence="2">The sequence shown here is derived from an EMBL/GenBank/DDBJ whole genome shotgun (WGS) entry which is preliminary data.</text>
</comment>
<organism evidence="2 3">
    <name type="scientific">Halostreptopolyspora alba</name>
    <dbReference type="NCBI Taxonomy" id="2487137"/>
    <lineage>
        <taxon>Bacteria</taxon>
        <taxon>Bacillati</taxon>
        <taxon>Actinomycetota</taxon>
        <taxon>Actinomycetes</taxon>
        <taxon>Streptosporangiales</taxon>
        <taxon>Nocardiopsidaceae</taxon>
        <taxon>Halostreptopolyspora</taxon>
    </lineage>
</organism>
<protein>
    <recommendedName>
        <fullName evidence="4">ABC transporter permease</fullName>
    </recommendedName>
</protein>
<dbReference type="AlphaFoldDB" id="A0A3N0E2Z1"/>
<keyword evidence="1" id="KW-0472">Membrane</keyword>
<accession>A0A3N0E2Z1</accession>
<gene>
    <name evidence="2" type="ORF">EFW17_20105</name>
</gene>
<evidence type="ECO:0000313" key="3">
    <source>
        <dbReference type="Proteomes" id="UP000269198"/>
    </source>
</evidence>
<feature type="transmembrane region" description="Helical" evidence="1">
    <location>
        <begin position="167"/>
        <end position="190"/>
    </location>
</feature>
<feature type="transmembrane region" description="Helical" evidence="1">
    <location>
        <begin position="138"/>
        <end position="160"/>
    </location>
</feature>
<dbReference type="Pfam" id="PF12730">
    <property type="entry name" value="ABC2_membrane_4"/>
    <property type="match status" value="1"/>
</dbReference>
<keyword evidence="3" id="KW-1185">Reference proteome</keyword>
<feature type="transmembrane region" description="Helical" evidence="1">
    <location>
        <begin position="104"/>
        <end position="126"/>
    </location>
</feature>
<dbReference type="RefSeq" id="WP_123202976.1">
    <property type="nucleotide sequence ID" value="NZ_RJMB01000025.1"/>
</dbReference>
<keyword evidence="1" id="KW-0812">Transmembrane</keyword>
<evidence type="ECO:0008006" key="4">
    <source>
        <dbReference type="Google" id="ProtNLM"/>
    </source>
</evidence>
<evidence type="ECO:0000313" key="2">
    <source>
        <dbReference type="EMBL" id="RNL82211.1"/>
    </source>
</evidence>
<keyword evidence="1" id="KW-1133">Transmembrane helix</keyword>
<sequence>MTVTLRLEFRKLRRTRLWLTIGTLLAFELAWVTVALTRTFAQHGDIARDSGVVLGQVLQLHGLFGPLLVAIVASRLSALEHEARMVPRLFALNQSRPSLFRAKFATLLLVTLGYTAVGGAWLVGFGAMTGVTAQWKPIGIFVVGLVAANLAPIAIHLLLALVTTRQVVTLGVGILGGVAGTFVSFVPHAVSLAVPWHYYGVVNPVRMVVDDGSLTGFAPVEGIEWTVAVVAAVGAAVFLVALGIYERVARE</sequence>
<reference evidence="2 3" key="1">
    <citation type="submission" date="2018-11" db="EMBL/GenBank/DDBJ databases">
        <title>The genome draft of YIM 96095.</title>
        <authorList>
            <person name="Tang S.-K."/>
            <person name="Chunyu W.-X."/>
            <person name="Feng Y.-Z."/>
        </authorList>
    </citation>
    <scope>NUCLEOTIDE SEQUENCE [LARGE SCALE GENOMIC DNA]</scope>
    <source>
        <strain evidence="2 3">YIM 96095</strain>
    </source>
</reference>
<feature type="transmembrane region" description="Helical" evidence="1">
    <location>
        <begin position="17"/>
        <end position="37"/>
    </location>
</feature>
<feature type="transmembrane region" description="Helical" evidence="1">
    <location>
        <begin position="57"/>
        <end position="78"/>
    </location>
</feature>
<proteinExistence type="predicted"/>
<dbReference type="Proteomes" id="UP000269198">
    <property type="component" value="Unassembled WGS sequence"/>
</dbReference>
<dbReference type="EMBL" id="RJMB01000025">
    <property type="protein sequence ID" value="RNL82211.1"/>
    <property type="molecule type" value="Genomic_DNA"/>
</dbReference>